<name>A0A364MW48_STELY</name>
<evidence type="ECO:0000313" key="3">
    <source>
        <dbReference type="Proteomes" id="UP000249619"/>
    </source>
</evidence>
<evidence type="ECO:0000313" key="2">
    <source>
        <dbReference type="EMBL" id="RAR05224.1"/>
    </source>
</evidence>
<keyword evidence="3" id="KW-1185">Reference proteome</keyword>
<feature type="compositionally biased region" description="Polar residues" evidence="1">
    <location>
        <begin position="144"/>
        <end position="154"/>
    </location>
</feature>
<gene>
    <name evidence="2" type="ORF">DDE83_007450</name>
</gene>
<dbReference type="AlphaFoldDB" id="A0A364MW48"/>
<feature type="region of interest" description="Disordered" evidence="1">
    <location>
        <begin position="350"/>
        <end position="401"/>
    </location>
</feature>
<accession>A0A364MW48</accession>
<reference evidence="3" key="1">
    <citation type="submission" date="2018-05" db="EMBL/GenBank/DDBJ databases">
        <title>Draft genome sequence of Stemphylium lycopersici strain CIDEFI 213.</title>
        <authorList>
            <person name="Medina R."/>
            <person name="Franco M.E.E."/>
            <person name="Lucentini C.G."/>
            <person name="Saparrat M.C.N."/>
            <person name="Balatti P.A."/>
        </authorList>
    </citation>
    <scope>NUCLEOTIDE SEQUENCE [LARGE SCALE GENOMIC DNA]</scope>
    <source>
        <strain evidence="3">CIDEFI 213</strain>
    </source>
</reference>
<comment type="caution">
    <text evidence="2">The sequence shown here is derived from an EMBL/GenBank/DDBJ whole genome shotgun (WGS) entry which is preliminary data.</text>
</comment>
<dbReference type="Proteomes" id="UP000249619">
    <property type="component" value="Unassembled WGS sequence"/>
</dbReference>
<sequence length="401" mass="44657">MTAFSENGTCPRKPPVTYNKRPRLADRMRAASTLSDDGDNEARGAQVFDRIHQQSRITRNYGRLARRATNVINGPRSKGLSSNALEQDDIAEAMTRSLGEAISSPLASETGEQHDSDLSKAKLMPMLNKNPSPKPPGKSRSYKNLGSGSTSTAASPHDALHSVLYDMDMSAKVLEKFQKEGVKATGQELANRIREWQGTIAKVVYASQAAELRRIKDLQAQLDFDRDIEATHAEKINGLDRFWADIMKKKEQGWQRKMEELKGMYKVRLTADNTAAASVTMEREQVGGETAHAERVVDHSGGEIEALKSEDATIINKMKATHAGELNFLKRKFERLAEENAHFRQARMKMNGEQSERQRGHSEPILGLRNATSPCKRRLEEAFSSEGADWSPKRSTFGSTV</sequence>
<protein>
    <submittedName>
        <fullName evidence="2">Uncharacterized protein</fullName>
    </submittedName>
</protein>
<evidence type="ECO:0000256" key="1">
    <source>
        <dbReference type="SAM" id="MobiDB-lite"/>
    </source>
</evidence>
<proteinExistence type="predicted"/>
<feature type="region of interest" description="Disordered" evidence="1">
    <location>
        <begin position="1"/>
        <end position="46"/>
    </location>
</feature>
<feature type="region of interest" description="Disordered" evidence="1">
    <location>
        <begin position="124"/>
        <end position="155"/>
    </location>
</feature>
<dbReference type="EMBL" id="QGDH01000136">
    <property type="protein sequence ID" value="RAR05224.1"/>
    <property type="molecule type" value="Genomic_DNA"/>
</dbReference>
<organism evidence="2 3">
    <name type="scientific">Stemphylium lycopersici</name>
    <name type="common">Tomato gray leaf spot disease fungus</name>
    <name type="synonym">Thyrospora lycopersici</name>
    <dbReference type="NCBI Taxonomy" id="183478"/>
    <lineage>
        <taxon>Eukaryota</taxon>
        <taxon>Fungi</taxon>
        <taxon>Dikarya</taxon>
        <taxon>Ascomycota</taxon>
        <taxon>Pezizomycotina</taxon>
        <taxon>Dothideomycetes</taxon>
        <taxon>Pleosporomycetidae</taxon>
        <taxon>Pleosporales</taxon>
        <taxon>Pleosporineae</taxon>
        <taxon>Pleosporaceae</taxon>
        <taxon>Stemphylium</taxon>
    </lineage>
</organism>